<evidence type="ECO:0000313" key="9">
    <source>
        <dbReference type="Proteomes" id="UP000070529"/>
    </source>
</evidence>
<evidence type="ECO:0000256" key="2">
    <source>
        <dbReference type="ARBA" id="ARBA00009399"/>
    </source>
</evidence>
<comment type="caution">
    <text evidence="8">The sequence shown here is derived from an EMBL/GenBank/DDBJ whole genome shotgun (WGS) entry which is preliminary data.</text>
</comment>
<dbReference type="RefSeq" id="WP_067412663.1">
    <property type="nucleotide sequence ID" value="NZ_LNTY01000017.1"/>
</dbReference>
<evidence type="ECO:0000256" key="5">
    <source>
        <dbReference type="ARBA" id="ARBA00023136"/>
    </source>
</evidence>
<feature type="domain" description="GtrA/DPMS transmembrane" evidence="7">
    <location>
        <begin position="22"/>
        <end position="132"/>
    </location>
</feature>
<dbReference type="PANTHER" id="PTHR38459">
    <property type="entry name" value="PROPHAGE BACTOPRENOL-LINKED GLUCOSE TRANSLOCASE HOMOLOG"/>
    <property type="match status" value="1"/>
</dbReference>
<dbReference type="GO" id="GO:0000271">
    <property type="term" value="P:polysaccharide biosynthetic process"/>
    <property type="evidence" value="ECO:0007669"/>
    <property type="project" value="InterPro"/>
</dbReference>
<gene>
    <name evidence="8" type="ORF">ATN88_14760</name>
</gene>
<dbReference type="OrthoDB" id="8562382at2"/>
<dbReference type="GO" id="GO:0005886">
    <property type="term" value="C:plasma membrane"/>
    <property type="evidence" value="ECO:0007669"/>
    <property type="project" value="TreeGrafter"/>
</dbReference>
<evidence type="ECO:0000259" key="7">
    <source>
        <dbReference type="Pfam" id="PF04138"/>
    </source>
</evidence>
<keyword evidence="3 6" id="KW-0812">Transmembrane</keyword>
<feature type="transmembrane region" description="Helical" evidence="6">
    <location>
        <begin position="85"/>
        <end position="103"/>
    </location>
</feature>
<organism evidence="8 9">
    <name type="scientific">Enterovibrio coralii</name>
    <dbReference type="NCBI Taxonomy" id="294935"/>
    <lineage>
        <taxon>Bacteria</taxon>
        <taxon>Pseudomonadati</taxon>
        <taxon>Pseudomonadota</taxon>
        <taxon>Gammaproteobacteria</taxon>
        <taxon>Vibrionales</taxon>
        <taxon>Vibrionaceae</taxon>
        <taxon>Enterovibrio</taxon>
    </lineage>
</organism>
<keyword evidence="9" id="KW-1185">Reference proteome</keyword>
<dbReference type="AlphaFoldDB" id="A0A135IB95"/>
<evidence type="ECO:0000256" key="4">
    <source>
        <dbReference type="ARBA" id="ARBA00022989"/>
    </source>
</evidence>
<feature type="transmembrane region" description="Helical" evidence="6">
    <location>
        <begin position="51"/>
        <end position="73"/>
    </location>
</feature>
<dbReference type="InterPro" id="IPR051401">
    <property type="entry name" value="GtrA_CellWall_Glycosyl"/>
</dbReference>
<name>A0A135IB95_9GAMM</name>
<keyword evidence="4 6" id="KW-1133">Transmembrane helix</keyword>
<evidence type="ECO:0000256" key="6">
    <source>
        <dbReference type="SAM" id="Phobius"/>
    </source>
</evidence>
<dbReference type="PANTHER" id="PTHR38459:SF1">
    <property type="entry name" value="PROPHAGE BACTOPRENOL-LINKED GLUCOSE TRANSLOCASE HOMOLOG"/>
    <property type="match status" value="1"/>
</dbReference>
<dbReference type="Proteomes" id="UP000070529">
    <property type="component" value="Unassembled WGS sequence"/>
</dbReference>
<evidence type="ECO:0000256" key="1">
    <source>
        <dbReference type="ARBA" id="ARBA00004141"/>
    </source>
</evidence>
<proteinExistence type="inferred from homology"/>
<sequence>MINQRKRATKFSERLLQVRIFRFALTGGLASLTHIAVAFAVIHLWATNTLFANVVGFSCAFFLSYFLQSTFVFRQHLSLKNALRFFSVQFLALLISQIISEFFQNINPYLRVLIVVFLIPLVTYIIHKLWTFSEPAKH</sequence>
<feature type="transmembrane region" description="Helical" evidence="6">
    <location>
        <begin position="20"/>
        <end position="45"/>
    </location>
</feature>
<dbReference type="InterPro" id="IPR007267">
    <property type="entry name" value="GtrA_DPMS_TM"/>
</dbReference>
<reference evidence="8 9" key="1">
    <citation type="submission" date="2015-11" db="EMBL/GenBank/DDBJ databases">
        <title>Genomic Taxonomy of the Vibrionaceae.</title>
        <authorList>
            <person name="Gomez-Gil B."/>
            <person name="Enciso-Ibarra J."/>
        </authorList>
    </citation>
    <scope>NUCLEOTIDE SEQUENCE [LARGE SCALE GENOMIC DNA]</scope>
    <source>
        <strain evidence="8 9">CAIM 912</strain>
    </source>
</reference>
<dbReference type="EMBL" id="LNTY01000017">
    <property type="protein sequence ID" value="KXF82730.1"/>
    <property type="molecule type" value="Genomic_DNA"/>
</dbReference>
<comment type="subcellular location">
    <subcellularLocation>
        <location evidence="1">Membrane</location>
        <topology evidence="1">Multi-pass membrane protein</topology>
    </subcellularLocation>
</comment>
<dbReference type="Pfam" id="PF04138">
    <property type="entry name" value="GtrA_DPMS_TM"/>
    <property type="match status" value="1"/>
</dbReference>
<comment type="similarity">
    <text evidence="2">Belongs to the GtrA family.</text>
</comment>
<protein>
    <submittedName>
        <fullName evidence="8">Polysaccharide synthesis protein GtrA</fullName>
    </submittedName>
</protein>
<dbReference type="STRING" id="294935.ATN88_14760"/>
<evidence type="ECO:0000256" key="3">
    <source>
        <dbReference type="ARBA" id="ARBA00022692"/>
    </source>
</evidence>
<feature type="transmembrane region" description="Helical" evidence="6">
    <location>
        <begin position="109"/>
        <end position="127"/>
    </location>
</feature>
<evidence type="ECO:0000313" key="8">
    <source>
        <dbReference type="EMBL" id="KXF82730.1"/>
    </source>
</evidence>
<keyword evidence="5 6" id="KW-0472">Membrane</keyword>
<accession>A0A135IB95</accession>